<sequence length="642" mass="71067">MDMADDALRNEESTGEPSVAPFVPSSPVEIVQNEETRSEIVHLITSWLIRQGFTSSAQLLREEAASQLKVEHQQRKALRGMCRGVEEGSWELVGKNMKKLISKTPNKANSKVESPSQIISLARLLPFLLAEQQFLELVDSDDDQKTFSFFMKTIKPFESTIGWKHFQRLNYLLTCKTVAEAAGAYPEYRSWSPEVGRLQLINRITEAIGSSLSHPYTRPTGITGGTAVSSQMDLDRIIAQSLSYDLIQKQYPTLTRDTPKLSVSSIFKSLDSQTPPCEPMLSVNMNDIVRDKFPAFVSKAGRPLRLTACQPFLSHSSFVVGTHRGAVLWIPLETTMRRGKTVVKCEETLLLTHPYPVRGLARHGAKLLVWGGPHAVVLSLASWMEEAADGEAGCVVNQFHHMMDVFCSCFFPCGTIVATGLSDGMVSMWDANNGSKMYDNSYNNFPVVSLVPNHSGTTYFAATKDGVIRMVDTATGITTLTLAAPVAMEIVSLAMSPSSSVLLSSYRGGILRMWDVLTGNLLPHRLVGVENNTRLHVPVTFGALDFYIYSSSEDGGVYFWNLQSQREARTDATAHDPLDREQANALKPITSRWPSTLILPPTTQLHTHNACVMDIKVEDSFLMSCGEDGLVYIFNNGNERKD</sequence>
<accession>A0A7G2CML3</accession>
<evidence type="ECO:0000313" key="7">
    <source>
        <dbReference type="Proteomes" id="UP000515908"/>
    </source>
</evidence>
<dbReference type="PANTHER" id="PTHR22838">
    <property type="entry name" value="WD REPEAT PROTEIN 26-RELATED"/>
    <property type="match status" value="1"/>
</dbReference>
<evidence type="ECO:0000256" key="5">
    <source>
        <dbReference type="SAM" id="MobiDB-lite"/>
    </source>
</evidence>
<evidence type="ECO:0000313" key="6">
    <source>
        <dbReference type="EMBL" id="CAD2220151.1"/>
    </source>
</evidence>
<keyword evidence="1 4" id="KW-0853">WD repeat</keyword>
<dbReference type="Gene3D" id="2.130.10.10">
    <property type="entry name" value="YVTN repeat-like/Quinoprotein amine dehydrogenase"/>
    <property type="match status" value="2"/>
</dbReference>
<dbReference type="SMART" id="SM00320">
    <property type="entry name" value="WD40"/>
    <property type="match status" value="4"/>
</dbReference>
<dbReference type="PROSITE" id="PS00678">
    <property type="entry name" value="WD_REPEATS_1"/>
    <property type="match status" value="1"/>
</dbReference>
<evidence type="ECO:0000256" key="4">
    <source>
        <dbReference type="PROSITE-ProRule" id="PRU00221"/>
    </source>
</evidence>
<dbReference type="InterPro" id="IPR051350">
    <property type="entry name" value="WD_repeat-ST_regulator"/>
</dbReference>
<dbReference type="InterPro" id="IPR006594">
    <property type="entry name" value="LisH"/>
</dbReference>
<dbReference type="InterPro" id="IPR015943">
    <property type="entry name" value="WD40/YVTN_repeat-like_dom_sf"/>
</dbReference>
<keyword evidence="2" id="KW-0677">Repeat</keyword>
<protein>
    <submittedName>
        <fullName evidence="6">WD domain, G-beta repeat, putative</fullName>
    </submittedName>
</protein>
<dbReference type="Proteomes" id="UP000515908">
    <property type="component" value="Chromosome 16"/>
</dbReference>
<dbReference type="InterPro" id="IPR036322">
    <property type="entry name" value="WD40_repeat_dom_sf"/>
</dbReference>
<dbReference type="EMBL" id="LR877160">
    <property type="protein sequence ID" value="CAD2220151.1"/>
    <property type="molecule type" value="Genomic_DNA"/>
</dbReference>
<keyword evidence="3" id="KW-0689">Ribosomal protein</keyword>
<dbReference type="GO" id="GO:0005840">
    <property type="term" value="C:ribosome"/>
    <property type="evidence" value="ECO:0007669"/>
    <property type="project" value="UniProtKB-KW"/>
</dbReference>
<dbReference type="InterPro" id="IPR001680">
    <property type="entry name" value="WD40_rpt"/>
</dbReference>
<name>A0A7G2CML3_9TRYP</name>
<feature type="repeat" description="WD" evidence="4">
    <location>
        <begin position="398"/>
        <end position="439"/>
    </location>
</feature>
<dbReference type="PROSITE" id="PS50082">
    <property type="entry name" value="WD_REPEATS_2"/>
    <property type="match status" value="1"/>
</dbReference>
<keyword evidence="3" id="KW-0687">Ribonucleoprotein</keyword>
<dbReference type="AlphaFoldDB" id="A0A7G2CML3"/>
<dbReference type="PROSITE" id="PS50896">
    <property type="entry name" value="LISH"/>
    <property type="match status" value="1"/>
</dbReference>
<feature type="region of interest" description="Disordered" evidence="5">
    <location>
        <begin position="1"/>
        <end position="26"/>
    </location>
</feature>
<feature type="compositionally biased region" description="Basic and acidic residues" evidence="5">
    <location>
        <begin position="1"/>
        <end position="12"/>
    </location>
</feature>
<dbReference type="SUPFAM" id="SSF50978">
    <property type="entry name" value="WD40 repeat-like"/>
    <property type="match status" value="1"/>
</dbReference>
<dbReference type="PANTHER" id="PTHR22838:SF0">
    <property type="entry name" value="WD REPEAT-CONTAINING PROTEIN 26"/>
    <property type="match status" value="1"/>
</dbReference>
<feature type="compositionally biased region" description="Low complexity" evidence="5">
    <location>
        <begin position="17"/>
        <end position="26"/>
    </location>
</feature>
<dbReference type="Pfam" id="PF00400">
    <property type="entry name" value="WD40"/>
    <property type="match status" value="1"/>
</dbReference>
<evidence type="ECO:0000256" key="2">
    <source>
        <dbReference type="ARBA" id="ARBA00022737"/>
    </source>
</evidence>
<evidence type="ECO:0000256" key="3">
    <source>
        <dbReference type="ARBA" id="ARBA00022980"/>
    </source>
</evidence>
<gene>
    <name evidence="6" type="ORF">ADEAN_000766600</name>
</gene>
<organism evidence="6 7">
    <name type="scientific">Angomonas deanei</name>
    <dbReference type="NCBI Taxonomy" id="59799"/>
    <lineage>
        <taxon>Eukaryota</taxon>
        <taxon>Discoba</taxon>
        <taxon>Euglenozoa</taxon>
        <taxon>Kinetoplastea</taxon>
        <taxon>Metakinetoplastina</taxon>
        <taxon>Trypanosomatida</taxon>
        <taxon>Trypanosomatidae</taxon>
        <taxon>Strigomonadinae</taxon>
        <taxon>Angomonas</taxon>
    </lineage>
</organism>
<evidence type="ECO:0000256" key="1">
    <source>
        <dbReference type="ARBA" id="ARBA00022574"/>
    </source>
</evidence>
<proteinExistence type="predicted"/>
<dbReference type="VEuPathDB" id="TriTrypDB:ADEAN_000766600"/>
<reference evidence="6 7" key="1">
    <citation type="submission" date="2020-08" db="EMBL/GenBank/DDBJ databases">
        <authorList>
            <person name="Newling K."/>
            <person name="Davey J."/>
            <person name="Forrester S."/>
        </authorList>
    </citation>
    <scope>NUCLEOTIDE SEQUENCE [LARGE SCALE GENOMIC DNA]</scope>
    <source>
        <strain evidence="7">Crithidia deanei Carvalho (ATCC PRA-265)</strain>
    </source>
</reference>
<dbReference type="InterPro" id="IPR019775">
    <property type="entry name" value="WD40_repeat_CS"/>
</dbReference>
<keyword evidence="7" id="KW-1185">Reference proteome</keyword>